<keyword evidence="3 7" id="KW-0812">Transmembrane</keyword>
<evidence type="ECO:0000256" key="6">
    <source>
        <dbReference type="SAM" id="MobiDB-lite"/>
    </source>
</evidence>
<dbReference type="GO" id="GO:0005886">
    <property type="term" value="C:plasma membrane"/>
    <property type="evidence" value="ECO:0007669"/>
    <property type="project" value="UniProtKB-SubCell"/>
</dbReference>
<dbReference type="PROSITE" id="PS50156">
    <property type="entry name" value="SSD"/>
    <property type="match status" value="1"/>
</dbReference>
<feature type="transmembrane region" description="Helical" evidence="7">
    <location>
        <begin position="849"/>
        <end position="869"/>
    </location>
</feature>
<keyword evidence="10" id="KW-1185">Reference proteome</keyword>
<feature type="transmembrane region" description="Helical" evidence="7">
    <location>
        <begin position="286"/>
        <end position="303"/>
    </location>
</feature>
<dbReference type="PANTHER" id="PTHR33406">
    <property type="entry name" value="MEMBRANE PROTEIN MJ1562-RELATED"/>
    <property type="match status" value="1"/>
</dbReference>
<gene>
    <name evidence="9" type="ORF">PPSIR1_37414</name>
</gene>
<evidence type="ECO:0000313" key="10">
    <source>
        <dbReference type="Proteomes" id="UP000005801"/>
    </source>
</evidence>
<dbReference type="Proteomes" id="UP000005801">
    <property type="component" value="Unassembled WGS sequence"/>
</dbReference>
<dbReference type="STRING" id="391625.PPSIR1_37414"/>
<comment type="subcellular location">
    <subcellularLocation>
        <location evidence="1">Cell membrane</location>
        <topology evidence="1">Multi-pass membrane protein</topology>
    </subcellularLocation>
</comment>
<feature type="region of interest" description="Disordered" evidence="6">
    <location>
        <begin position="905"/>
        <end position="926"/>
    </location>
</feature>
<feature type="transmembrane region" description="Helical" evidence="7">
    <location>
        <begin position="233"/>
        <end position="266"/>
    </location>
</feature>
<protein>
    <recommendedName>
        <fullName evidence="8">SSD domain-containing protein</fullName>
    </recommendedName>
</protein>
<name>A6GJT7_9BACT</name>
<keyword evidence="5 7" id="KW-0472">Membrane</keyword>
<dbReference type="Gene3D" id="1.20.1640.10">
    <property type="entry name" value="Multidrug efflux transporter AcrB transmembrane domain"/>
    <property type="match status" value="2"/>
</dbReference>
<evidence type="ECO:0000259" key="8">
    <source>
        <dbReference type="PROSITE" id="PS50156"/>
    </source>
</evidence>
<dbReference type="eggNOG" id="COG1033">
    <property type="taxonomic scope" value="Bacteria"/>
</dbReference>
<feature type="transmembrane region" description="Helical" evidence="7">
    <location>
        <begin position="397"/>
        <end position="414"/>
    </location>
</feature>
<feature type="transmembrane region" description="Helical" evidence="7">
    <location>
        <begin position="810"/>
        <end position="828"/>
    </location>
</feature>
<dbReference type="EMBL" id="ABCS01000167">
    <property type="protein sequence ID" value="EDM73869.1"/>
    <property type="molecule type" value="Genomic_DNA"/>
</dbReference>
<evidence type="ECO:0000256" key="2">
    <source>
        <dbReference type="ARBA" id="ARBA00022475"/>
    </source>
</evidence>
<feature type="transmembrane region" description="Helical" evidence="7">
    <location>
        <begin position="324"/>
        <end position="345"/>
    </location>
</feature>
<dbReference type="AlphaFoldDB" id="A6GJT7"/>
<reference evidence="9 10" key="1">
    <citation type="submission" date="2007-06" db="EMBL/GenBank/DDBJ databases">
        <authorList>
            <person name="Shimkets L."/>
            <person name="Ferriera S."/>
            <person name="Johnson J."/>
            <person name="Kravitz S."/>
            <person name="Beeson K."/>
            <person name="Sutton G."/>
            <person name="Rogers Y.-H."/>
            <person name="Friedman R."/>
            <person name="Frazier M."/>
            <person name="Venter J.C."/>
        </authorList>
    </citation>
    <scope>NUCLEOTIDE SEQUENCE [LARGE SCALE GENOMIC DNA]</scope>
    <source>
        <strain evidence="9 10">SIR-1</strain>
    </source>
</reference>
<evidence type="ECO:0000256" key="5">
    <source>
        <dbReference type="ARBA" id="ARBA00023136"/>
    </source>
</evidence>
<evidence type="ECO:0000256" key="3">
    <source>
        <dbReference type="ARBA" id="ARBA00022692"/>
    </source>
</evidence>
<evidence type="ECO:0000256" key="4">
    <source>
        <dbReference type="ARBA" id="ARBA00022989"/>
    </source>
</evidence>
<feature type="transmembrane region" description="Helical" evidence="7">
    <location>
        <begin position="20"/>
        <end position="39"/>
    </location>
</feature>
<dbReference type="OrthoDB" id="9803781at2"/>
<evidence type="ECO:0000256" key="7">
    <source>
        <dbReference type="SAM" id="Phobius"/>
    </source>
</evidence>
<dbReference type="InterPro" id="IPR050545">
    <property type="entry name" value="Mycobact_MmpL"/>
</dbReference>
<feature type="transmembrane region" description="Helical" evidence="7">
    <location>
        <begin position="351"/>
        <end position="376"/>
    </location>
</feature>
<evidence type="ECO:0000256" key="1">
    <source>
        <dbReference type="ARBA" id="ARBA00004651"/>
    </source>
</evidence>
<organism evidence="9 10">
    <name type="scientific">Plesiocystis pacifica SIR-1</name>
    <dbReference type="NCBI Taxonomy" id="391625"/>
    <lineage>
        <taxon>Bacteria</taxon>
        <taxon>Pseudomonadati</taxon>
        <taxon>Myxococcota</taxon>
        <taxon>Polyangia</taxon>
        <taxon>Nannocystales</taxon>
        <taxon>Nannocystaceae</taxon>
        <taxon>Plesiocystis</taxon>
    </lineage>
</organism>
<dbReference type="SUPFAM" id="SSF82866">
    <property type="entry name" value="Multidrug efflux transporter AcrB transmembrane domain"/>
    <property type="match status" value="2"/>
</dbReference>
<feature type="domain" description="SSD" evidence="8">
    <location>
        <begin position="234"/>
        <end position="375"/>
    </location>
</feature>
<accession>A6GJT7</accession>
<sequence>MGDPKLQAGGSASDSSLHPIVKARWGILLAFLALCVWLIPGVTQIQNDDDVLAFLPPDHPEVVNFHEVADRFGMMEVALVGLSAKGEDLLTPQRVAQVRDLAIKTKELGGVKTALSFADLPNPVVTDDGLIVDALVPTSLTDPDAIREQVLGSRDAVGNLVSEDGEAAALLVFLLPRDGDGPEAFAARRQTLDDLRALVESDWDGEAYFAGAPYVEMAASSSSRTDIERLSPIVIGVLAIASALLLGSISAAFLNLLVTGLGVALIMGAHGRFEEALTIVSSSTPVMMVALGGAFGVHMLAGYQRHEGTSQERASKTVRELWKPVLMSGATTAVAFFALVVMPQVPMQRFGVVAGSSMLLLLVMALLVLPALLAVLPDGLLEHRPERPLPMPGQPPGWVLVLIAAVSLFLARGMSADPDTANVFDEDSEVRVANTFFDDNFGGSAFLQVTVEGDLGEAEVQRMIRDMSEELLAIEGVADVRSVFEPVQVLNAALGGRRGVPETTPRTRRVLTYLIGHPAMAQLMTEEADGALLHIKLAPMDGARQVEVTAAIREVVERNAPEGDRMRVASTSAPAVAEVRDAKVGAALARLAETEVDVAALRSGKTKAPKALVAKVTALRDELDDPDEGIFAVDIPDAEMTAMTVDDLLSLRGEKLEQYMRDKLPTAVAEDPEGIAPAAKHLGQWIDEEKGKYEVEGWCATLGIEERCEELLPRLGELKDEEWRVAASVDVGDAEVREFDVRVRLTGQPVIGQAFAESVTTSLWQSTIVSILALSVVLLIARSLFALIPALWTLAFSAGIIALLGHPISVGTSMITCIALGAGVDFAIHLGFRARQYERGAGQRAVKELGAVVVISAVQLALAFSVLLFSEMPPLQQFGMGLSIGLIGAALGAVWFTPMLLRDPKDAGSKPSSGGDPDGSKAKADS</sequence>
<evidence type="ECO:0000313" key="9">
    <source>
        <dbReference type="EMBL" id="EDM73869.1"/>
    </source>
</evidence>
<feature type="transmembrane region" description="Helical" evidence="7">
    <location>
        <begin position="786"/>
        <end position="804"/>
    </location>
</feature>
<dbReference type="InterPro" id="IPR000731">
    <property type="entry name" value="SSD"/>
</dbReference>
<dbReference type="Pfam" id="PF03176">
    <property type="entry name" value="MMPL"/>
    <property type="match status" value="2"/>
</dbReference>
<dbReference type="InterPro" id="IPR004869">
    <property type="entry name" value="MMPL_dom"/>
</dbReference>
<keyword evidence="2" id="KW-1003">Cell membrane</keyword>
<dbReference type="RefSeq" id="WP_006976973.1">
    <property type="nucleotide sequence ID" value="NZ_ABCS01000167.1"/>
</dbReference>
<keyword evidence="4 7" id="KW-1133">Transmembrane helix</keyword>
<dbReference type="PANTHER" id="PTHR33406:SF13">
    <property type="entry name" value="MEMBRANE PROTEIN YDFJ"/>
    <property type="match status" value="1"/>
</dbReference>
<feature type="transmembrane region" description="Helical" evidence="7">
    <location>
        <begin position="763"/>
        <end position="781"/>
    </location>
</feature>
<proteinExistence type="predicted"/>
<feature type="transmembrane region" description="Helical" evidence="7">
    <location>
        <begin position="881"/>
        <end position="901"/>
    </location>
</feature>
<comment type="caution">
    <text evidence="9">The sequence shown here is derived from an EMBL/GenBank/DDBJ whole genome shotgun (WGS) entry which is preliminary data.</text>
</comment>